<feature type="compositionally biased region" description="Basic and acidic residues" evidence="1">
    <location>
        <begin position="49"/>
        <end position="65"/>
    </location>
</feature>
<comment type="caution">
    <text evidence="2">The sequence shown here is derived from an EMBL/GenBank/DDBJ whole genome shotgun (WGS) entry which is preliminary data.</text>
</comment>
<evidence type="ECO:0000256" key="1">
    <source>
        <dbReference type="SAM" id="MobiDB-lite"/>
    </source>
</evidence>
<reference evidence="2" key="1">
    <citation type="submission" date="2019-12" db="EMBL/GenBank/DDBJ databases">
        <title>Genome sequencing and annotation of Brassica cretica.</title>
        <authorList>
            <person name="Studholme D.J."/>
            <person name="Sarris P.F."/>
        </authorList>
    </citation>
    <scope>NUCLEOTIDE SEQUENCE</scope>
    <source>
        <strain evidence="2">PFS-102/07</strain>
        <tissue evidence="2">Leaf</tissue>
    </source>
</reference>
<dbReference type="AlphaFoldDB" id="A0A8S9M9Y9"/>
<organism evidence="2">
    <name type="scientific">Brassica cretica</name>
    <name type="common">Mustard</name>
    <dbReference type="NCBI Taxonomy" id="69181"/>
    <lineage>
        <taxon>Eukaryota</taxon>
        <taxon>Viridiplantae</taxon>
        <taxon>Streptophyta</taxon>
        <taxon>Embryophyta</taxon>
        <taxon>Tracheophyta</taxon>
        <taxon>Spermatophyta</taxon>
        <taxon>Magnoliopsida</taxon>
        <taxon>eudicotyledons</taxon>
        <taxon>Gunneridae</taxon>
        <taxon>Pentapetalae</taxon>
        <taxon>rosids</taxon>
        <taxon>malvids</taxon>
        <taxon>Brassicales</taxon>
        <taxon>Brassicaceae</taxon>
        <taxon>Brassiceae</taxon>
        <taxon>Brassica</taxon>
    </lineage>
</organism>
<sequence length="106" mass="11701">MSTPMMSPPFSHNRLLKTSIISIMRQRRRYGAAHKGGDTGGVVGGAMAETEKQQHLDRTKRRGELGHPTNSITISSRRDDSMSSGCRNHQSLEPKQRSKSIALGNK</sequence>
<accession>A0A8S9M9Y9</accession>
<dbReference type="EMBL" id="QGKY02000089">
    <property type="protein sequence ID" value="KAF2614928.1"/>
    <property type="molecule type" value="Genomic_DNA"/>
</dbReference>
<gene>
    <name evidence="2" type="ORF">F2Q70_00008860</name>
</gene>
<proteinExistence type="predicted"/>
<name>A0A8S9M9Y9_BRACR</name>
<protein>
    <submittedName>
        <fullName evidence="2">Uncharacterized protein</fullName>
    </submittedName>
</protein>
<feature type="region of interest" description="Disordered" evidence="1">
    <location>
        <begin position="31"/>
        <end position="106"/>
    </location>
</feature>
<evidence type="ECO:0000313" key="2">
    <source>
        <dbReference type="EMBL" id="KAF2614928.1"/>
    </source>
</evidence>